<feature type="chain" id="PRO_5018332058" description="C1q domain-containing protein" evidence="1">
    <location>
        <begin position="19"/>
        <end position="234"/>
    </location>
</feature>
<gene>
    <name evidence="2" type="ORF">D1632_13715</name>
</gene>
<name>A0A3M7L8V5_9FLAO</name>
<dbReference type="Proteomes" id="UP000267524">
    <property type="component" value="Unassembled WGS sequence"/>
</dbReference>
<feature type="signal peptide" evidence="1">
    <location>
        <begin position="1"/>
        <end position="18"/>
    </location>
</feature>
<proteinExistence type="predicted"/>
<dbReference type="RefSeq" id="WP_122547797.1">
    <property type="nucleotide sequence ID" value="NZ_QWIV01000014.1"/>
</dbReference>
<evidence type="ECO:0000313" key="2">
    <source>
        <dbReference type="EMBL" id="RMZ58649.1"/>
    </source>
</evidence>
<keyword evidence="1" id="KW-0732">Signal</keyword>
<evidence type="ECO:0000256" key="1">
    <source>
        <dbReference type="SAM" id="SignalP"/>
    </source>
</evidence>
<dbReference type="AlphaFoldDB" id="A0A3M7L8V5"/>
<keyword evidence="3" id="KW-1185">Reference proteome</keyword>
<reference evidence="2 3" key="1">
    <citation type="submission" date="2018-08" db="EMBL/GenBank/DDBJ databases">
        <title>Chryseobacterium nematophagum: a novel matrix digesting pathogen of nematodes.</title>
        <authorList>
            <person name="Page A."/>
            <person name="Roberts M."/>
            <person name="Felix M.-A."/>
            <person name="Weir W."/>
        </authorList>
    </citation>
    <scope>NUCLEOTIDE SEQUENCE [LARGE SCALE GENOMIC DNA]</scope>
    <source>
        <strain evidence="2 3">JUb275</strain>
    </source>
</reference>
<sequence length="234" mass="24733">MKKLITIFILGIHSLFFSQVGINTITPTATLDVNGNVKVRTVPTATSLVSLKLIGVDTGTSEIQKIDLATLMNSLVNTSIYAAKKTSGISLLTLGIFPSGFRAVNFLESERMTGTTTGLFSDVDNTYVIPSPGTYAVGFTFRYGTGVQASILSNSPGVGITRNRGGVATLIDSRNFSGANLLLVSLTISESSLNSIYTFQEGDRISFGLTGSSALDIGLLGDSVASFYIYKISN</sequence>
<evidence type="ECO:0008006" key="4">
    <source>
        <dbReference type="Google" id="ProtNLM"/>
    </source>
</evidence>
<accession>A0A3M7L8V5</accession>
<dbReference type="EMBL" id="QWIV01000014">
    <property type="protein sequence ID" value="RMZ58649.1"/>
    <property type="molecule type" value="Genomic_DNA"/>
</dbReference>
<evidence type="ECO:0000313" key="3">
    <source>
        <dbReference type="Proteomes" id="UP000267524"/>
    </source>
</evidence>
<comment type="caution">
    <text evidence="2">The sequence shown here is derived from an EMBL/GenBank/DDBJ whole genome shotgun (WGS) entry which is preliminary data.</text>
</comment>
<protein>
    <recommendedName>
        <fullName evidence="4">C1q domain-containing protein</fullName>
    </recommendedName>
</protein>
<organism evidence="2 3">
    <name type="scientific">Chryseobacterium nematophagum</name>
    <dbReference type="NCBI Taxonomy" id="2305228"/>
    <lineage>
        <taxon>Bacteria</taxon>
        <taxon>Pseudomonadati</taxon>
        <taxon>Bacteroidota</taxon>
        <taxon>Flavobacteriia</taxon>
        <taxon>Flavobacteriales</taxon>
        <taxon>Weeksellaceae</taxon>
        <taxon>Chryseobacterium group</taxon>
        <taxon>Chryseobacterium</taxon>
    </lineage>
</organism>